<organism evidence="1 2">
    <name type="scientific">Segatella copri DSM 18205</name>
    <dbReference type="NCBI Taxonomy" id="537011"/>
    <lineage>
        <taxon>Bacteria</taxon>
        <taxon>Pseudomonadati</taxon>
        <taxon>Bacteroidota</taxon>
        <taxon>Bacteroidia</taxon>
        <taxon>Bacteroidales</taxon>
        <taxon>Prevotellaceae</taxon>
        <taxon>Segatella</taxon>
    </lineage>
</organism>
<dbReference type="Proteomes" id="UP000004477">
    <property type="component" value="Unassembled WGS sequence"/>
</dbReference>
<proteinExistence type="predicted"/>
<dbReference type="EMBL" id="ACBX02000003">
    <property type="protein sequence ID" value="EFB36812.1"/>
    <property type="molecule type" value="Genomic_DNA"/>
</dbReference>
<dbReference type="AlphaFoldDB" id="D1P929"/>
<dbReference type="PaxDb" id="537011-PREVCOP_03685"/>
<evidence type="ECO:0000313" key="2">
    <source>
        <dbReference type="Proteomes" id="UP000004477"/>
    </source>
</evidence>
<name>D1P929_9BACT</name>
<accession>D1P929</accession>
<reference evidence="1" key="1">
    <citation type="submission" date="2009-11" db="EMBL/GenBank/DDBJ databases">
        <authorList>
            <person name="Weinstock G."/>
            <person name="Sodergren E."/>
            <person name="Clifton S."/>
            <person name="Fulton L."/>
            <person name="Fulton B."/>
            <person name="Courtney L."/>
            <person name="Fronick C."/>
            <person name="Harrison M."/>
            <person name="Strong C."/>
            <person name="Farmer C."/>
            <person name="Delahaunty K."/>
            <person name="Markovic C."/>
            <person name="Hall O."/>
            <person name="Minx P."/>
            <person name="Tomlinson C."/>
            <person name="Mitreva M."/>
            <person name="Nelson J."/>
            <person name="Hou S."/>
            <person name="Wollam A."/>
            <person name="Pepin K.H."/>
            <person name="Johnson M."/>
            <person name="Bhonagiri V."/>
            <person name="Nash W.E."/>
            <person name="Warren W."/>
            <person name="Chinwalla A."/>
            <person name="Mardis E.R."/>
            <person name="Wilson R.K."/>
        </authorList>
    </citation>
    <scope>NUCLEOTIDE SEQUENCE [LARGE SCALE GENOMIC DNA]</scope>
    <source>
        <strain evidence="1">DSM 18205</strain>
    </source>
</reference>
<protein>
    <submittedName>
        <fullName evidence="1">Uncharacterized protein</fullName>
    </submittedName>
</protein>
<sequence length="44" mass="5387">MLKFIVYLFFIIIRNIGVKEVKELRQMLLCQSFFPLLLFPVVYY</sequence>
<gene>
    <name evidence="1" type="ORF">PREVCOP_03685</name>
</gene>
<dbReference type="HOGENOM" id="CLU_3220076_0_0_10"/>
<keyword evidence="2" id="KW-1185">Reference proteome</keyword>
<evidence type="ECO:0000313" key="1">
    <source>
        <dbReference type="EMBL" id="EFB36812.1"/>
    </source>
</evidence>
<comment type="caution">
    <text evidence="1">The sequence shown here is derived from an EMBL/GenBank/DDBJ whole genome shotgun (WGS) entry which is preliminary data.</text>
</comment>